<evidence type="ECO:0000313" key="12">
    <source>
        <dbReference type="Proteomes" id="UP000315669"/>
    </source>
</evidence>
<dbReference type="SUPFAM" id="SSF56784">
    <property type="entry name" value="HAD-like"/>
    <property type="match status" value="1"/>
</dbReference>
<keyword evidence="4" id="KW-0028">Amino-acid biosynthesis</keyword>
<dbReference type="EC" id="3.1.3.3" evidence="3"/>
<evidence type="ECO:0000256" key="1">
    <source>
        <dbReference type="ARBA" id="ARBA00001946"/>
    </source>
</evidence>
<dbReference type="Gene3D" id="3.40.50.1000">
    <property type="entry name" value="HAD superfamily/HAD-like"/>
    <property type="match status" value="1"/>
</dbReference>
<keyword evidence="6" id="KW-0378">Hydrolase</keyword>
<dbReference type="AlphaFoldDB" id="A0A523Y5H0"/>
<comment type="caution">
    <text evidence="11">The sequence shown here is derived from an EMBL/GenBank/DDBJ whole genome shotgun (WGS) entry which is preliminary data.</text>
</comment>
<sequence>MRQICIDCEGPLTKNDNALEISEYFIPQGGRFFSLISRYDDFLADVAKRKGYKAGTTLSLILPFLKAYGATNQGIKEYSASHLLLIPGAKETLSHLNKKMPTFIISTSYQPYIEALCDFVGFPVENTYSTFLDLDRYQISFEEIRRLKALLQEILKLPFIDLSGVRKKEDLLPSTRRTISRLEEVFQEEIPSLECGKIIKETNPIGGMEKAKAVVDSLKGREVSQVMYVGDSITDVEALRLVSEGGGISISFNGNSYAVKVAQIACISPHTLPLEILGEVFCEGGKEAVLKLAKKWPQSLKEKLTPISPYPRVEILTHENLER</sequence>
<evidence type="ECO:0000256" key="7">
    <source>
        <dbReference type="ARBA" id="ARBA00022842"/>
    </source>
</evidence>
<evidence type="ECO:0000313" key="11">
    <source>
        <dbReference type="EMBL" id="TET86329.1"/>
    </source>
</evidence>
<evidence type="ECO:0000256" key="2">
    <source>
        <dbReference type="ARBA" id="ARBA00005135"/>
    </source>
</evidence>
<dbReference type="EMBL" id="SOII01000040">
    <property type="protein sequence ID" value="TET86329.1"/>
    <property type="molecule type" value="Genomic_DNA"/>
</dbReference>
<evidence type="ECO:0000256" key="9">
    <source>
        <dbReference type="ARBA" id="ARBA00048138"/>
    </source>
</evidence>
<keyword evidence="5" id="KW-0479">Metal-binding</keyword>
<dbReference type="GO" id="GO:0000287">
    <property type="term" value="F:magnesium ion binding"/>
    <property type="evidence" value="ECO:0007669"/>
    <property type="project" value="TreeGrafter"/>
</dbReference>
<protein>
    <recommendedName>
        <fullName evidence="3">phosphoserine phosphatase</fullName>
        <ecNumber evidence="3">3.1.3.3</ecNumber>
    </recommendedName>
</protein>
<evidence type="ECO:0000256" key="10">
    <source>
        <dbReference type="ARBA" id="ARBA00048523"/>
    </source>
</evidence>
<evidence type="ECO:0000256" key="8">
    <source>
        <dbReference type="ARBA" id="ARBA00023299"/>
    </source>
</evidence>
<dbReference type="InterPro" id="IPR023214">
    <property type="entry name" value="HAD_sf"/>
</dbReference>
<organism evidence="11 12">
    <name type="scientific">Aerophobetes bacterium</name>
    <dbReference type="NCBI Taxonomy" id="2030807"/>
    <lineage>
        <taxon>Bacteria</taxon>
        <taxon>Candidatus Aerophobota</taxon>
    </lineage>
</organism>
<dbReference type="GO" id="GO:0036424">
    <property type="term" value="F:L-phosphoserine phosphatase activity"/>
    <property type="evidence" value="ECO:0007669"/>
    <property type="project" value="TreeGrafter"/>
</dbReference>
<comment type="pathway">
    <text evidence="2">Amino-acid biosynthesis; L-serine biosynthesis; L-serine from 3-phospho-D-glycerate: step 3/3.</text>
</comment>
<keyword evidence="8" id="KW-0718">Serine biosynthesis</keyword>
<evidence type="ECO:0000256" key="5">
    <source>
        <dbReference type="ARBA" id="ARBA00022723"/>
    </source>
</evidence>
<accession>A0A523Y5H0</accession>
<dbReference type="GO" id="GO:0006564">
    <property type="term" value="P:L-serine biosynthetic process"/>
    <property type="evidence" value="ECO:0007669"/>
    <property type="project" value="UniProtKB-KW"/>
</dbReference>
<dbReference type="PANTHER" id="PTHR43344:SF2">
    <property type="entry name" value="PHOSPHOSERINE PHOSPHATASE"/>
    <property type="match status" value="1"/>
</dbReference>
<proteinExistence type="predicted"/>
<name>A0A523Y5H0_UNCAE</name>
<dbReference type="InterPro" id="IPR036412">
    <property type="entry name" value="HAD-like_sf"/>
</dbReference>
<gene>
    <name evidence="11" type="ORF">E3J32_00575</name>
</gene>
<comment type="catalytic activity">
    <reaction evidence="9">
        <text>O-phospho-L-serine + H2O = L-serine + phosphate</text>
        <dbReference type="Rhea" id="RHEA:21208"/>
        <dbReference type="ChEBI" id="CHEBI:15377"/>
        <dbReference type="ChEBI" id="CHEBI:33384"/>
        <dbReference type="ChEBI" id="CHEBI:43474"/>
        <dbReference type="ChEBI" id="CHEBI:57524"/>
        <dbReference type="EC" id="3.1.3.3"/>
    </reaction>
</comment>
<dbReference type="Gene3D" id="1.10.3870.10">
    <property type="entry name" value="AF1437-like domain superfamily"/>
    <property type="match status" value="1"/>
</dbReference>
<comment type="catalytic activity">
    <reaction evidence="10">
        <text>O-phospho-D-serine + H2O = D-serine + phosphate</text>
        <dbReference type="Rhea" id="RHEA:24873"/>
        <dbReference type="ChEBI" id="CHEBI:15377"/>
        <dbReference type="ChEBI" id="CHEBI:35247"/>
        <dbReference type="ChEBI" id="CHEBI:43474"/>
        <dbReference type="ChEBI" id="CHEBI:58680"/>
        <dbReference type="EC" id="3.1.3.3"/>
    </reaction>
</comment>
<reference evidence="11 12" key="1">
    <citation type="submission" date="2019-03" db="EMBL/GenBank/DDBJ databases">
        <title>Metabolic potential of uncultured bacteria and archaea associated with petroleum seepage in deep-sea sediments.</title>
        <authorList>
            <person name="Dong X."/>
            <person name="Hubert C."/>
        </authorList>
    </citation>
    <scope>NUCLEOTIDE SEQUENCE [LARGE SCALE GENOMIC DNA]</scope>
    <source>
        <strain evidence="11">E29_bin25</strain>
    </source>
</reference>
<dbReference type="InterPro" id="IPR050582">
    <property type="entry name" value="HAD-like_SerB"/>
</dbReference>
<dbReference type="Proteomes" id="UP000315669">
    <property type="component" value="Unassembled WGS sequence"/>
</dbReference>
<dbReference type="GO" id="GO:0005737">
    <property type="term" value="C:cytoplasm"/>
    <property type="evidence" value="ECO:0007669"/>
    <property type="project" value="TreeGrafter"/>
</dbReference>
<keyword evidence="7" id="KW-0460">Magnesium</keyword>
<comment type="cofactor">
    <cofactor evidence="1">
        <name>Mg(2+)</name>
        <dbReference type="ChEBI" id="CHEBI:18420"/>
    </cofactor>
</comment>
<evidence type="ECO:0000256" key="6">
    <source>
        <dbReference type="ARBA" id="ARBA00022801"/>
    </source>
</evidence>
<dbReference type="PANTHER" id="PTHR43344">
    <property type="entry name" value="PHOSPHOSERINE PHOSPHATASE"/>
    <property type="match status" value="1"/>
</dbReference>
<evidence type="ECO:0000256" key="4">
    <source>
        <dbReference type="ARBA" id="ARBA00022605"/>
    </source>
</evidence>
<feature type="non-terminal residue" evidence="11">
    <location>
        <position position="323"/>
    </location>
</feature>
<evidence type="ECO:0000256" key="3">
    <source>
        <dbReference type="ARBA" id="ARBA00012640"/>
    </source>
</evidence>